<dbReference type="Gene3D" id="2.60.40.1180">
    <property type="entry name" value="Golgi alpha-mannosidase II"/>
    <property type="match status" value="1"/>
</dbReference>
<dbReference type="InterPro" id="IPR006046">
    <property type="entry name" value="Alpha_amylase"/>
</dbReference>
<evidence type="ECO:0000256" key="2">
    <source>
        <dbReference type="ARBA" id="ARBA00022801"/>
    </source>
</evidence>
<keyword evidence="3 5" id="KW-0326">Glycosidase</keyword>
<keyword evidence="8" id="KW-1185">Reference proteome</keyword>
<gene>
    <name evidence="7" type="ORF">FUAX_21940</name>
</gene>
<dbReference type="PANTHER" id="PTHR10357">
    <property type="entry name" value="ALPHA-AMYLASE FAMILY MEMBER"/>
    <property type="match status" value="1"/>
</dbReference>
<sequence>MIAFGACTPKKNADNTQSQKGTWPNAVTYEIFVQSFCDSDGNGIGDFKGLTSKLPYIEELGVEAIWLMPIMPSPSYHKYDVTNYKAVHPDYGSLEDFREMLDEAHKRGVKVVVDFIINHTSKNHHWFKEASKGKDNPYRDYYVWKSLEEIKKQGNLTKESQADSDNKVQWYEVEDNSNQRYYGYFGSNMPDLNFDNPKVRKAIFEIGQYWLKDIGVDGFRLDAAKHIFDESPEKSHAFWVEFRKAMESVKPDVYLVGEVWADAKTVAPYLEGLPSLFNFDMGYAITDVCRNGADNGIVEKYKNIHDFYVSVTPDFIDATFITNHDQERIMSALNNDISKAKMAANLLMTFPGAPYVYYGEEIGMRGKKPDEYIREPFPWQKDGKGTPKWIKPKYTLSNTVAPASEQESDKNSMLNHYRALIHTRSKNKVLTFGEIKPVDFGSKEVVSFYRMHDSDTLMVIHNVSANELKLSNNLGEFKRQVFSTGKSISVENGDIQLSPYSTWIFSK</sequence>
<evidence type="ECO:0000259" key="6">
    <source>
        <dbReference type="SMART" id="SM00642"/>
    </source>
</evidence>
<dbReference type="EMBL" id="AP025314">
    <property type="protein sequence ID" value="BDD09762.1"/>
    <property type="molecule type" value="Genomic_DNA"/>
</dbReference>
<evidence type="ECO:0000313" key="8">
    <source>
        <dbReference type="Proteomes" id="UP001348817"/>
    </source>
</evidence>
<dbReference type="GO" id="GO:0009313">
    <property type="term" value="P:oligosaccharide catabolic process"/>
    <property type="evidence" value="ECO:0007669"/>
    <property type="project" value="TreeGrafter"/>
</dbReference>
<evidence type="ECO:0000256" key="1">
    <source>
        <dbReference type="ARBA" id="ARBA00008061"/>
    </source>
</evidence>
<evidence type="ECO:0000256" key="3">
    <source>
        <dbReference type="ARBA" id="ARBA00023295"/>
    </source>
</evidence>
<comment type="similarity">
    <text evidence="1 4">Belongs to the glycosyl hydrolase 13 family.</text>
</comment>
<name>A0AAU9CP78_9BACT</name>
<dbReference type="InterPro" id="IPR006047">
    <property type="entry name" value="GH13_cat_dom"/>
</dbReference>
<dbReference type="InterPro" id="IPR045857">
    <property type="entry name" value="O16G_dom_2"/>
</dbReference>
<dbReference type="SUPFAM" id="SSF51445">
    <property type="entry name" value="(Trans)glycosidases"/>
    <property type="match status" value="1"/>
</dbReference>
<dbReference type="InterPro" id="IPR056300">
    <property type="entry name" value="SusG-like_C"/>
</dbReference>
<dbReference type="AlphaFoldDB" id="A0AAU9CP78"/>
<dbReference type="InterPro" id="IPR013780">
    <property type="entry name" value="Glyco_hydro_b"/>
</dbReference>
<dbReference type="Pfam" id="PF23915">
    <property type="entry name" value="SusG_C"/>
    <property type="match status" value="1"/>
</dbReference>
<evidence type="ECO:0000313" key="7">
    <source>
        <dbReference type="EMBL" id="BDD09762.1"/>
    </source>
</evidence>
<evidence type="ECO:0000256" key="4">
    <source>
        <dbReference type="RuleBase" id="RU003615"/>
    </source>
</evidence>
<dbReference type="GO" id="GO:0004556">
    <property type="term" value="F:alpha-amylase activity"/>
    <property type="evidence" value="ECO:0007669"/>
    <property type="project" value="UniProtKB-UniRule"/>
</dbReference>
<accession>A0AAU9CP78</accession>
<dbReference type="PANTHER" id="PTHR10357:SF179">
    <property type="entry name" value="NEUTRAL AND BASIC AMINO ACID TRANSPORT PROTEIN RBAT"/>
    <property type="match status" value="1"/>
</dbReference>
<dbReference type="EC" id="3.2.1.1" evidence="5"/>
<feature type="domain" description="Glycosyl hydrolase family 13 catalytic" evidence="6">
    <location>
        <begin position="30"/>
        <end position="404"/>
    </location>
</feature>
<keyword evidence="5" id="KW-0119">Carbohydrate metabolism</keyword>
<evidence type="ECO:0000256" key="5">
    <source>
        <dbReference type="RuleBase" id="RU361134"/>
    </source>
</evidence>
<dbReference type="Pfam" id="PF00128">
    <property type="entry name" value="Alpha-amylase"/>
    <property type="match status" value="1"/>
</dbReference>
<dbReference type="GO" id="GO:0043169">
    <property type="term" value="F:cation binding"/>
    <property type="evidence" value="ECO:0007669"/>
    <property type="project" value="InterPro"/>
</dbReference>
<keyword evidence="2 5" id="KW-0378">Hydrolase</keyword>
<dbReference type="CDD" id="cd11316">
    <property type="entry name" value="AmyAc_bac2_AmyA"/>
    <property type="match status" value="1"/>
</dbReference>
<comment type="catalytic activity">
    <reaction evidence="5">
        <text>Endohydrolysis of (1-&gt;4)-alpha-D-glucosidic linkages in polysaccharides containing three or more (1-&gt;4)-alpha-linked D-glucose units.</text>
        <dbReference type="EC" id="3.2.1.1"/>
    </reaction>
</comment>
<dbReference type="Gene3D" id="3.90.400.10">
    <property type="entry name" value="Oligo-1,6-glucosidase, Domain 2"/>
    <property type="match status" value="1"/>
</dbReference>
<proteinExistence type="inferred from homology"/>
<dbReference type="SUPFAM" id="SSF51011">
    <property type="entry name" value="Glycosyl hydrolase domain"/>
    <property type="match status" value="1"/>
</dbReference>
<dbReference type="Gene3D" id="3.20.20.80">
    <property type="entry name" value="Glycosidases"/>
    <property type="match status" value="1"/>
</dbReference>
<organism evidence="7 8">
    <name type="scientific">Fulvitalea axinellae</name>
    <dbReference type="NCBI Taxonomy" id="1182444"/>
    <lineage>
        <taxon>Bacteria</taxon>
        <taxon>Pseudomonadati</taxon>
        <taxon>Bacteroidota</taxon>
        <taxon>Cytophagia</taxon>
        <taxon>Cytophagales</taxon>
        <taxon>Persicobacteraceae</taxon>
        <taxon>Fulvitalea</taxon>
    </lineage>
</organism>
<protein>
    <recommendedName>
        <fullName evidence="5">Alpha-amylase</fullName>
        <ecNumber evidence="5">3.2.1.1</ecNumber>
    </recommendedName>
</protein>
<dbReference type="KEGG" id="fax:FUAX_21940"/>
<dbReference type="PRINTS" id="PR00110">
    <property type="entry name" value="ALPHAAMYLASE"/>
</dbReference>
<dbReference type="SMART" id="SM00642">
    <property type="entry name" value="Aamy"/>
    <property type="match status" value="1"/>
</dbReference>
<dbReference type="Proteomes" id="UP001348817">
    <property type="component" value="Chromosome"/>
</dbReference>
<reference evidence="7 8" key="1">
    <citation type="submission" date="2021-12" db="EMBL/GenBank/DDBJ databases">
        <title>Genome sequencing of bacteria with rrn-lacking chromosome and rrn-plasmid.</title>
        <authorList>
            <person name="Anda M."/>
            <person name="Iwasaki W."/>
        </authorList>
    </citation>
    <scope>NUCLEOTIDE SEQUENCE [LARGE SCALE GENOMIC DNA]</scope>
    <source>
        <strain evidence="7 8">DSM 100852</strain>
    </source>
</reference>
<dbReference type="InterPro" id="IPR017853">
    <property type="entry name" value="GH"/>
</dbReference>